<keyword evidence="8" id="KW-0406">Ion transport</keyword>
<keyword evidence="4 5" id="KW-0472">Membrane</keyword>
<keyword evidence="3 5" id="KW-1133">Transmembrane helix</keyword>
<evidence type="ECO:0000256" key="2">
    <source>
        <dbReference type="ARBA" id="ARBA00022692"/>
    </source>
</evidence>
<feature type="domain" description="Ion transport" evidence="7">
    <location>
        <begin position="225"/>
        <end position="459"/>
    </location>
</feature>
<dbReference type="InterPro" id="IPR005821">
    <property type="entry name" value="Ion_trans_dom"/>
</dbReference>
<comment type="subcellular location">
    <subcellularLocation>
        <location evidence="1">Membrane</location>
        <topology evidence="1">Multi-pass membrane protein</topology>
    </subcellularLocation>
</comment>
<dbReference type="AlphaFoldDB" id="A0A1Q9ECA6"/>
<sequence length="657" mass="73195">MALLLVLWLFGPGYVAHAKASDRPTCDCCDEYTLHAYAGELNRHCLPASLLRKKQDIIVGEALDGSPSVPEEALSILCASALCRSSVLRYWARVRGCSESSSWKRFGFAWAAAKVRCMRLPQEREPQDGARYQVLMQATFGHDGQQAKDAANLELASTAIKQDDDPLRMYCSIVLNSCSLVMSLWVDLQAEEVKQSSRVLKELDLILQRAGQVQEKQWIETRQAEILIAVTITVYAFFIGFELEIEANHADVASTLSQAFLICHVVFNTVFVLEIVLRVRSVGIRYCSPFNPAGFFDAVIILIGTVENIVSVVFAMMSQDGSGSVLAIAGVMRIVRLLRLARLLRGFLVCQELRLLVTGMMLALPTVVWAGVLFAIVVYLGTMFTVILLGNIPELEGYFGTIGLALWTHFVIVTMETWPDIADTVLAVASPLWGVYFVVFICISSMSLMNLVTGVIAEKLLSTKDVTTSEDTEDEMEAFRQEKAAFKQDVCELLLYEDDIDVDIFAGLMETIKMRAWLQKLQVSPELPANDLFNLLDTECNGNLTLDQLVEGMLNLRGSRLRVHSLLLQQDLRRYCQDELDALAEVETIVVRQISKNLTSLNQTFQEELQNMQKLAEPISTAPGCDDNFSAWMAEKESLERLVTELGLLAGTSDHLK</sequence>
<feature type="transmembrane region" description="Helical" evidence="5">
    <location>
        <begin position="226"/>
        <end position="243"/>
    </location>
</feature>
<evidence type="ECO:0000256" key="3">
    <source>
        <dbReference type="ARBA" id="ARBA00022989"/>
    </source>
</evidence>
<feature type="transmembrane region" description="Helical" evidence="5">
    <location>
        <begin position="397"/>
        <end position="415"/>
    </location>
</feature>
<dbReference type="PANTHER" id="PTHR10037">
    <property type="entry name" value="VOLTAGE-GATED CATION CHANNEL CALCIUM AND SODIUM"/>
    <property type="match status" value="1"/>
</dbReference>
<gene>
    <name evidence="8" type="primary">NaCP60E</name>
    <name evidence="8" type="ORF">AK812_SmicGene11803</name>
</gene>
<evidence type="ECO:0000256" key="6">
    <source>
        <dbReference type="SAM" id="SignalP"/>
    </source>
</evidence>
<dbReference type="PANTHER" id="PTHR10037:SF62">
    <property type="entry name" value="SODIUM CHANNEL PROTEIN 60E"/>
    <property type="match status" value="1"/>
</dbReference>
<feature type="transmembrane region" description="Helical" evidence="5">
    <location>
        <begin position="368"/>
        <end position="390"/>
    </location>
</feature>
<evidence type="ECO:0000313" key="8">
    <source>
        <dbReference type="EMBL" id="OLQ05042.1"/>
    </source>
</evidence>
<feature type="transmembrane region" description="Helical" evidence="5">
    <location>
        <begin position="435"/>
        <end position="457"/>
    </location>
</feature>
<dbReference type="GO" id="GO:0005248">
    <property type="term" value="F:voltage-gated sodium channel activity"/>
    <property type="evidence" value="ECO:0007669"/>
    <property type="project" value="TreeGrafter"/>
</dbReference>
<dbReference type="SUPFAM" id="SSF81324">
    <property type="entry name" value="Voltage-gated potassium channels"/>
    <property type="match status" value="1"/>
</dbReference>
<evidence type="ECO:0000259" key="7">
    <source>
        <dbReference type="Pfam" id="PF00520"/>
    </source>
</evidence>
<name>A0A1Q9ECA6_SYMMI</name>
<keyword evidence="8" id="KW-0407">Ion channel</keyword>
<keyword evidence="9" id="KW-1185">Reference proteome</keyword>
<feature type="transmembrane region" description="Helical" evidence="5">
    <location>
        <begin position="255"/>
        <end position="277"/>
    </location>
</feature>
<dbReference type="EMBL" id="LSRX01000195">
    <property type="protein sequence ID" value="OLQ05042.1"/>
    <property type="molecule type" value="Genomic_DNA"/>
</dbReference>
<dbReference type="OrthoDB" id="416690at2759"/>
<evidence type="ECO:0000313" key="9">
    <source>
        <dbReference type="Proteomes" id="UP000186817"/>
    </source>
</evidence>
<feature type="signal peptide" evidence="6">
    <location>
        <begin position="1"/>
        <end position="18"/>
    </location>
</feature>
<keyword evidence="8" id="KW-0813">Transport</keyword>
<accession>A0A1Q9ECA6</accession>
<keyword evidence="2 5" id="KW-0812">Transmembrane</keyword>
<dbReference type="Gene3D" id="1.20.120.350">
    <property type="entry name" value="Voltage-gated potassium channels. Chain C"/>
    <property type="match status" value="1"/>
</dbReference>
<evidence type="ECO:0000256" key="4">
    <source>
        <dbReference type="ARBA" id="ARBA00023136"/>
    </source>
</evidence>
<evidence type="ECO:0000256" key="1">
    <source>
        <dbReference type="ARBA" id="ARBA00004141"/>
    </source>
</evidence>
<dbReference type="InterPro" id="IPR027359">
    <property type="entry name" value="Volt_channel_dom_sf"/>
</dbReference>
<proteinExistence type="predicted"/>
<evidence type="ECO:0000256" key="5">
    <source>
        <dbReference type="SAM" id="Phobius"/>
    </source>
</evidence>
<dbReference type="Gene3D" id="1.10.287.70">
    <property type="match status" value="1"/>
</dbReference>
<keyword evidence="6" id="KW-0732">Signal</keyword>
<organism evidence="8 9">
    <name type="scientific">Symbiodinium microadriaticum</name>
    <name type="common">Dinoflagellate</name>
    <name type="synonym">Zooxanthella microadriatica</name>
    <dbReference type="NCBI Taxonomy" id="2951"/>
    <lineage>
        <taxon>Eukaryota</taxon>
        <taxon>Sar</taxon>
        <taxon>Alveolata</taxon>
        <taxon>Dinophyceae</taxon>
        <taxon>Suessiales</taxon>
        <taxon>Symbiodiniaceae</taxon>
        <taxon>Symbiodinium</taxon>
    </lineage>
</organism>
<dbReference type="InterPro" id="IPR043203">
    <property type="entry name" value="VGCC_Ca_Na"/>
</dbReference>
<reference evidence="8 9" key="1">
    <citation type="submission" date="2016-02" db="EMBL/GenBank/DDBJ databases">
        <title>Genome analysis of coral dinoflagellate symbionts highlights evolutionary adaptations to a symbiotic lifestyle.</title>
        <authorList>
            <person name="Aranda M."/>
            <person name="Li Y."/>
            <person name="Liew Y.J."/>
            <person name="Baumgarten S."/>
            <person name="Simakov O."/>
            <person name="Wilson M."/>
            <person name="Piel J."/>
            <person name="Ashoor H."/>
            <person name="Bougouffa S."/>
            <person name="Bajic V.B."/>
            <person name="Ryu T."/>
            <person name="Ravasi T."/>
            <person name="Bayer T."/>
            <person name="Micklem G."/>
            <person name="Kim H."/>
            <person name="Bhak J."/>
            <person name="Lajeunesse T.C."/>
            <person name="Voolstra C.R."/>
        </authorList>
    </citation>
    <scope>NUCLEOTIDE SEQUENCE [LARGE SCALE GENOMIC DNA]</scope>
    <source>
        <strain evidence="8 9">CCMP2467</strain>
    </source>
</reference>
<protein>
    <submittedName>
        <fullName evidence="8">Sodium channel protein 60E</fullName>
    </submittedName>
</protein>
<feature type="chain" id="PRO_5012209538" evidence="6">
    <location>
        <begin position="19"/>
        <end position="657"/>
    </location>
</feature>
<dbReference type="Proteomes" id="UP000186817">
    <property type="component" value="Unassembled WGS sequence"/>
</dbReference>
<dbReference type="Pfam" id="PF00520">
    <property type="entry name" value="Ion_trans"/>
    <property type="match status" value="1"/>
</dbReference>
<dbReference type="GO" id="GO:0001518">
    <property type="term" value="C:voltage-gated sodium channel complex"/>
    <property type="evidence" value="ECO:0007669"/>
    <property type="project" value="TreeGrafter"/>
</dbReference>
<comment type="caution">
    <text evidence="8">The sequence shown here is derived from an EMBL/GenBank/DDBJ whole genome shotgun (WGS) entry which is preliminary data.</text>
</comment>